<dbReference type="Gene3D" id="1.10.1820.10">
    <property type="entry name" value="protein kinase ck2 holoenzyme, chain C, domain 1"/>
    <property type="match status" value="1"/>
</dbReference>
<dbReference type="PRINTS" id="PR00472">
    <property type="entry name" value="CASNKINASEII"/>
</dbReference>
<accession>A0A7S3S9T4</accession>
<dbReference type="GO" id="GO:0005956">
    <property type="term" value="C:protein kinase CK2 complex"/>
    <property type="evidence" value="ECO:0007669"/>
    <property type="project" value="UniProtKB-UniRule"/>
</dbReference>
<organism evidence="3">
    <name type="scientific">Emiliania huxleyi</name>
    <name type="common">Coccolithophore</name>
    <name type="synonym">Pontosphaera huxleyi</name>
    <dbReference type="NCBI Taxonomy" id="2903"/>
    <lineage>
        <taxon>Eukaryota</taxon>
        <taxon>Haptista</taxon>
        <taxon>Haptophyta</taxon>
        <taxon>Prymnesiophyceae</taxon>
        <taxon>Isochrysidales</taxon>
        <taxon>Noelaerhabdaceae</taxon>
        <taxon>Emiliania</taxon>
    </lineage>
</organism>
<dbReference type="AlphaFoldDB" id="A0A7S3S9T4"/>
<protein>
    <recommendedName>
        <fullName evidence="2">Casein kinase II subunit beta</fullName>
        <shortName evidence="2">CK II beta</shortName>
    </recommendedName>
</protein>
<dbReference type="Pfam" id="PF01214">
    <property type="entry name" value="CK_II_beta"/>
    <property type="match status" value="1"/>
</dbReference>
<dbReference type="GO" id="GO:0005737">
    <property type="term" value="C:cytoplasm"/>
    <property type="evidence" value="ECO:0007669"/>
    <property type="project" value="TreeGrafter"/>
</dbReference>
<evidence type="ECO:0000256" key="2">
    <source>
        <dbReference type="RuleBase" id="RU361268"/>
    </source>
</evidence>
<dbReference type="PANTHER" id="PTHR11740:SF0">
    <property type="entry name" value="CASEIN KINASE II SUBUNIT BETA"/>
    <property type="match status" value="1"/>
</dbReference>
<evidence type="ECO:0000256" key="1">
    <source>
        <dbReference type="ARBA" id="ARBA00006941"/>
    </source>
</evidence>
<dbReference type="EMBL" id="HBIR01021313">
    <property type="protein sequence ID" value="CAE0547443.1"/>
    <property type="molecule type" value="Transcribed_RNA"/>
</dbReference>
<comment type="subunit">
    <text evidence="2">Tetramer of two alpha and two beta subunits.</text>
</comment>
<proteinExistence type="inferred from homology"/>
<dbReference type="InterPro" id="IPR000704">
    <property type="entry name" value="Casein_kinase_II_reg-sub"/>
</dbReference>
<evidence type="ECO:0000313" key="3">
    <source>
        <dbReference type="EMBL" id="CAE0547443.1"/>
    </source>
</evidence>
<dbReference type="InterPro" id="IPR035991">
    <property type="entry name" value="Casein_kinase_II_beta-like"/>
</dbReference>
<dbReference type="SMART" id="SM01085">
    <property type="entry name" value="CK_II_beta"/>
    <property type="match status" value="1"/>
</dbReference>
<gene>
    <name evidence="3" type="ORF">EHUX00137_LOCUS16224</name>
</gene>
<dbReference type="Gene3D" id="2.20.25.20">
    <property type="match status" value="1"/>
</dbReference>
<reference evidence="3" key="1">
    <citation type="submission" date="2021-01" db="EMBL/GenBank/DDBJ databases">
        <authorList>
            <person name="Corre E."/>
            <person name="Pelletier E."/>
            <person name="Niang G."/>
            <person name="Scheremetjew M."/>
            <person name="Finn R."/>
            <person name="Kale V."/>
            <person name="Holt S."/>
            <person name="Cochrane G."/>
            <person name="Meng A."/>
            <person name="Brown T."/>
            <person name="Cohen L."/>
        </authorList>
    </citation>
    <scope>NUCLEOTIDE SEQUENCE</scope>
    <source>
        <strain evidence="3">379</strain>
    </source>
</reference>
<name>A0A7S3S9T4_EMIHU</name>
<sequence>MSHRPPLPLPQVLDTARILYGLIHARYILTAQGLSDMKAKYKAHEFGACPRTLCDKQVVLPVGLSDTHSTSNENPLKLFCPRCQELYDHNVPGGNYIDGAFFGSTYPHLFLQTFREVRPPPPTQRYVPRVFGFKIAKVEEQALQNTAREEWPKRLKNEPVSDWDS</sequence>
<dbReference type="SUPFAM" id="SSF57798">
    <property type="entry name" value="Casein kinase II beta subunit"/>
    <property type="match status" value="1"/>
</dbReference>
<dbReference type="InterPro" id="IPR016149">
    <property type="entry name" value="Casein_kin_II_reg-sub_N"/>
</dbReference>
<dbReference type="GO" id="GO:0019887">
    <property type="term" value="F:protein kinase regulator activity"/>
    <property type="evidence" value="ECO:0007669"/>
    <property type="project" value="InterPro"/>
</dbReference>
<dbReference type="PANTHER" id="PTHR11740">
    <property type="entry name" value="CASEIN KINASE II SUBUNIT BETA"/>
    <property type="match status" value="1"/>
</dbReference>
<comment type="similarity">
    <text evidence="1 2">Belongs to the casein kinase 2 subunit beta family.</text>
</comment>
<dbReference type="FunFam" id="2.20.25.20:FF:000001">
    <property type="entry name" value="Casein kinase II subunit beta"/>
    <property type="match status" value="1"/>
</dbReference>